<evidence type="ECO:0000313" key="4">
    <source>
        <dbReference type="Proteomes" id="UP001596109"/>
    </source>
</evidence>
<comment type="caution">
    <text evidence="3">The sequence shown here is derived from an EMBL/GenBank/DDBJ whole genome shotgun (WGS) entry which is preliminary data.</text>
</comment>
<evidence type="ECO:0000259" key="2">
    <source>
        <dbReference type="Pfam" id="PF09084"/>
    </source>
</evidence>
<feature type="domain" description="SsuA/THI5-like" evidence="2">
    <location>
        <begin position="39"/>
        <end position="254"/>
    </location>
</feature>
<dbReference type="PANTHER" id="PTHR31528">
    <property type="entry name" value="4-AMINO-5-HYDROXYMETHYL-2-METHYLPYRIMIDINE PHOSPHATE SYNTHASE THI11-RELATED"/>
    <property type="match status" value="1"/>
</dbReference>
<gene>
    <name evidence="3" type="ORF">ACFPRA_16330</name>
</gene>
<dbReference type="PANTHER" id="PTHR31528:SF3">
    <property type="entry name" value="THIAMINE BIOSYNTHESIS PROTEIN HI_0357-RELATED"/>
    <property type="match status" value="1"/>
</dbReference>
<dbReference type="InterPro" id="IPR015168">
    <property type="entry name" value="SsuA/THI5"/>
</dbReference>
<dbReference type="Pfam" id="PF09084">
    <property type="entry name" value="NMT1"/>
    <property type="match status" value="1"/>
</dbReference>
<organism evidence="3 4">
    <name type="scientific">Sporosarcina soli</name>
    <dbReference type="NCBI Taxonomy" id="334736"/>
    <lineage>
        <taxon>Bacteria</taxon>
        <taxon>Bacillati</taxon>
        <taxon>Bacillota</taxon>
        <taxon>Bacilli</taxon>
        <taxon>Bacillales</taxon>
        <taxon>Caryophanaceae</taxon>
        <taxon>Sporosarcina</taxon>
    </lineage>
</organism>
<dbReference type="InterPro" id="IPR027939">
    <property type="entry name" value="NMT1/THI5"/>
</dbReference>
<dbReference type="PROSITE" id="PS51257">
    <property type="entry name" value="PROKAR_LIPOPROTEIN"/>
    <property type="match status" value="1"/>
</dbReference>
<sequence>MKKISLLLASAVIILLLSACNQDETNTEKVSIMLDWYPNAVHSFLYVAQEKGYFEEEGIELDIQFPANPTDPINLAAAGKVTMGITYQPDVIIAKSEQDIGVKSVGVIVRSPLNHIAFLKESGIERPKDLEGKTIGYSGIPLNEAMLETIMEADDADFNKVKMVDVGFELNSSLITKKADAVIGAYINHEVPLLEYEGFPTGYIDPTDYGVPSFYELVVVTSDDTWKKDQENIEAFWRAAGKAFADMEKDPDEALSILLKHQDEANFPLIEEVEKESLAVLLPKMISPGNFGEQNEETWKVTADWMKETGLLKKEADLEGIFINMQ</sequence>
<accession>A0ABW0TPY9</accession>
<protein>
    <submittedName>
        <fullName evidence="3">ABC transporter substrate-binding protein</fullName>
    </submittedName>
</protein>
<proteinExistence type="predicted"/>
<dbReference type="EMBL" id="JBHSNO010000008">
    <property type="protein sequence ID" value="MFC5590474.1"/>
    <property type="molecule type" value="Genomic_DNA"/>
</dbReference>
<dbReference type="Proteomes" id="UP001596109">
    <property type="component" value="Unassembled WGS sequence"/>
</dbReference>
<keyword evidence="1" id="KW-0732">Signal</keyword>
<keyword evidence="4" id="KW-1185">Reference proteome</keyword>
<reference evidence="4" key="1">
    <citation type="journal article" date="2019" name="Int. J. Syst. Evol. Microbiol.">
        <title>The Global Catalogue of Microorganisms (GCM) 10K type strain sequencing project: providing services to taxonomists for standard genome sequencing and annotation.</title>
        <authorList>
            <consortium name="The Broad Institute Genomics Platform"/>
            <consortium name="The Broad Institute Genome Sequencing Center for Infectious Disease"/>
            <person name="Wu L."/>
            <person name="Ma J."/>
        </authorList>
    </citation>
    <scope>NUCLEOTIDE SEQUENCE [LARGE SCALE GENOMIC DNA]</scope>
    <source>
        <strain evidence="4">CGMCC 4.1434</strain>
    </source>
</reference>
<dbReference type="RefSeq" id="WP_381436998.1">
    <property type="nucleotide sequence ID" value="NZ_JBHSNO010000008.1"/>
</dbReference>
<evidence type="ECO:0000256" key="1">
    <source>
        <dbReference type="SAM" id="SignalP"/>
    </source>
</evidence>
<dbReference type="SUPFAM" id="SSF53850">
    <property type="entry name" value="Periplasmic binding protein-like II"/>
    <property type="match status" value="1"/>
</dbReference>
<name>A0ABW0TPY9_9BACL</name>
<feature type="signal peptide" evidence="1">
    <location>
        <begin position="1"/>
        <end position="21"/>
    </location>
</feature>
<evidence type="ECO:0000313" key="3">
    <source>
        <dbReference type="EMBL" id="MFC5590474.1"/>
    </source>
</evidence>
<feature type="chain" id="PRO_5045142286" evidence="1">
    <location>
        <begin position="22"/>
        <end position="326"/>
    </location>
</feature>
<dbReference type="Gene3D" id="3.40.190.10">
    <property type="entry name" value="Periplasmic binding protein-like II"/>
    <property type="match status" value="2"/>
</dbReference>